<protein>
    <submittedName>
        <fullName evidence="2">Uncharacterized protein</fullName>
    </submittedName>
</protein>
<proteinExistence type="predicted"/>
<dbReference type="AlphaFoldDB" id="A0A812KFN9"/>
<feature type="region of interest" description="Disordered" evidence="1">
    <location>
        <begin position="78"/>
        <end position="148"/>
    </location>
</feature>
<dbReference type="Proteomes" id="UP000649617">
    <property type="component" value="Unassembled WGS sequence"/>
</dbReference>
<feature type="compositionally biased region" description="Low complexity" evidence="1">
    <location>
        <begin position="92"/>
        <end position="101"/>
    </location>
</feature>
<sequence length="148" mass="15321">MHQCSNDADERLDTLRRHFNERLREMERRYNDKERAWRETFSRLRAHLGVGAVAEPAHEEDDAPGLATLEEEVQSPEPIAPVAGEAAGGSGAAAVTAAGSGLRLAPPESAAPSETGPPAQAAGAGATLGGRSRTSGLGALFTGGPTVP</sequence>
<dbReference type="EMBL" id="CAJNIZ010003892">
    <property type="protein sequence ID" value="CAE7226943.1"/>
    <property type="molecule type" value="Genomic_DNA"/>
</dbReference>
<gene>
    <name evidence="2" type="ORF">SPIL2461_LOCUS3260</name>
</gene>
<keyword evidence="3" id="KW-1185">Reference proteome</keyword>
<organism evidence="2 3">
    <name type="scientific">Symbiodinium pilosum</name>
    <name type="common">Dinoflagellate</name>
    <dbReference type="NCBI Taxonomy" id="2952"/>
    <lineage>
        <taxon>Eukaryota</taxon>
        <taxon>Sar</taxon>
        <taxon>Alveolata</taxon>
        <taxon>Dinophyceae</taxon>
        <taxon>Suessiales</taxon>
        <taxon>Symbiodiniaceae</taxon>
        <taxon>Symbiodinium</taxon>
    </lineage>
</organism>
<reference evidence="2" key="1">
    <citation type="submission" date="2021-02" db="EMBL/GenBank/DDBJ databases">
        <authorList>
            <person name="Dougan E. K."/>
            <person name="Rhodes N."/>
            <person name="Thang M."/>
            <person name="Chan C."/>
        </authorList>
    </citation>
    <scope>NUCLEOTIDE SEQUENCE</scope>
</reference>
<evidence type="ECO:0000313" key="3">
    <source>
        <dbReference type="Proteomes" id="UP000649617"/>
    </source>
</evidence>
<accession>A0A812KFN9</accession>
<comment type="caution">
    <text evidence="2">The sequence shown here is derived from an EMBL/GenBank/DDBJ whole genome shotgun (WGS) entry which is preliminary data.</text>
</comment>
<evidence type="ECO:0000256" key="1">
    <source>
        <dbReference type="SAM" id="MobiDB-lite"/>
    </source>
</evidence>
<evidence type="ECO:0000313" key="2">
    <source>
        <dbReference type="EMBL" id="CAE7226943.1"/>
    </source>
</evidence>
<feature type="compositionally biased region" description="Low complexity" evidence="1">
    <location>
        <begin position="116"/>
        <end position="125"/>
    </location>
</feature>
<name>A0A812KFN9_SYMPI</name>
<dbReference type="OrthoDB" id="10256179at2759"/>